<name>A0A381Y6G6_9ZZZZ</name>
<dbReference type="Gene3D" id="2.10.110.10">
    <property type="entry name" value="Cysteine Rich Protein"/>
    <property type="match status" value="1"/>
</dbReference>
<dbReference type="InterPro" id="IPR045218">
    <property type="entry name" value="DA1-like"/>
</dbReference>
<accession>A0A381Y6G6</accession>
<dbReference type="PANTHER" id="PTHR24209">
    <property type="entry name" value="PROTEIN DA1-RELATED 2"/>
    <property type="match status" value="1"/>
</dbReference>
<sequence length="265" mass="29756">MNHFLDFYKYLVTAIGIFSMCTISSAESIQCSICLQPLALEYSLDAWGNAFHSTHEKEGLFCHSCSRIISQSVTQGGYVYSDGRHMCSLCHITAINNDSLIYIAYQSVTAQLKAVGIINIPKNIPITLVDLHILNEKAGHLSHAKLKGFTHFPGKSYSKLQIDNPYHIYILSGLPQLEFEAVLAHEFLHIWLEINSLDLDIITAEGFCNLGSSLIYENDGTQFSQIHLKAMENNADEAYGKSFIIFQKEMDENGWEALIQKIKSL</sequence>
<organism evidence="2">
    <name type="scientific">marine metagenome</name>
    <dbReference type="NCBI Taxonomy" id="408172"/>
    <lineage>
        <taxon>unclassified sequences</taxon>
        <taxon>metagenomes</taxon>
        <taxon>ecological metagenomes</taxon>
    </lineage>
</organism>
<feature type="domain" description="Protein DA1-like" evidence="1">
    <location>
        <begin position="168"/>
        <end position="212"/>
    </location>
</feature>
<gene>
    <name evidence="2" type="ORF">METZ01_LOCUS125076</name>
</gene>
<dbReference type="GO" id="GO:0043130">
    <property type="term" value="F:ubiquitin binding"/>
    <property type="evidence" value="ECO:0007669"/>
    <property type="project" value="TreeGrafter"/>
</dbReference>
<dbReference type="InterPro" id="IPR022087">
    <property type="entry name" value="DA1-like_dom"/>
</dbReference>
<evidence type="ECO:0000313" key="2">
    <source>
        <dbReference type="EMBL" id="SVA72222.1"/>
    </source>
</evidence>
<proteinExistence type="predicted"/>
<dbReference type="AlphaFoldDB" id="A0A381Y6G6"/>
<protein>
    <recommendedName>
        <fullName evidence="1">Protein DA1-like domain-containing protein</fullName>
    </recommendedName>
</protein>
<dbReference type="PANTHER" id="PTHR24209:SF7">
    <property type="entry name" value="PROTEIN DA1-RELATED 2"/>
    <property type="match status" value="1"/>
</dbReference>
<evidence type="ECO:0000259" key="1">
    <source>
        <dbReference type="Pfam" id="PF12315"/>
    </source>
</evidence>
<dbReference type="EMBL" id="UINC01017426">
    <property type="protein sequence ID" value="SVA72222.1"/>
    <property type="molecule type" value="Genomic_DNA"/>
</dbReference>
<reference evidence="2" key="1">
    <citation type="submission" date="2018-05" db="EMBL/GenBank/DDBJ databases">
        <authorList>
            <person name="Lanie J.A."/>
            <person name="Ng W.-L."/>
            <person name="Kazmierczak K.M."/>
            <person name="Andrzejewski T.M."/>
            <person name="Davidsen T.M."/>
            <person name="Wayne K.J."/>
            <person name="Tettelin H."/>
            <person name="Glass J.I."/>
            <person name="Rusch D."/>
            <person name="Podicherti R."/>
            <person name="Tsui H.-C.T."/>
            <person name="Winkler M.E."/>
        </authorList>
    </citation>
    <scope>NUCLEOTIDE SEQUENCE</scope>
</reference>
<dbReference type="Pfam" id="PF12315">
    <property type="entry name" value="DA1-like"/>
    <property type="match status" value="1"/>
</dbReference>